<evidence type="ECO:0000313" key="1">
    <source>
        <dbReference type="EMBL" id="PKF31381.1"/>
    </source>
</evidence>
<name>A0A2N0WA95_9GAMM</name>
<comment type="caution">
    <text evidence="1">The sequence shown here is derived from an EMBL/GenBank/DDBJ whole genome shotgun (WGS) entry which is preliminary data.</text>
</comment>
<accession>A0A2N0WA95</accession>
<proteinExistence type="predicted"/>
<dbReference type="EMBL" id="PISJ01000022">
    <property type="protein sequence ID" value="PKF31381.1"/>
    <property type="molecule type" value="Genomic_DNA"/>
</dbReference>
<evidence type="ECO:0000313" key="2">
    <source>
        <dbReference type="Proteomes" id="UP000233553"/>
    </source>
</evidence>
<dbReference type="RefSeq" id="WP_101237527.1">
    <property type="nucleotide sequence ID" value="NZ_PISJ01000022.1"/>
</dbReference>
<organism evidence="1 2">
    <name type="scientific">Acinetobacter proteolyticus</name>
    <dbReference type="NCBI Taxonomy" id="1776741"/>
    <lineage>
        <taxon>Bacteria</taxon>
        <taxon>Pseudomonadati</taxon>
        <taxon>Pseudomonadota</taxon>
        <taxon>Gammaproteobacteria</taxon>
        <taxon>Moraxellales</taxon>
        <taxon>Moraxellaceae</taxon>
        <taxon>Acinetobacter</taxon>
    </lineage>
</organism>
<protein>
    <recommendedName>
        <fullName evidence="3">Tetratricopeptide repeat protein</fullName>
    </recommendedName>
</protein>
<sequence length="1080" mass="125690">MTLPDNFSAKEFLKNRRPEEFSSSIVVETGVLDRVQLEHYLATLNIRSQELEFETFAKKLCEKIICPNLLEQTGPVAGGDGKTDTQTFPVSSQNQLLWLEGVNGQSHNERWAFAVSTQKDWKAKCKKDVKKIVETGRGYVKVFCITNQSIKADQRSKLEDELTKQYSIDVRILDLSWILDQIYKNQLEFLAINTLSIPTSYKREIELSADDYQKQKELDRLNKLITEKIDASKITTQQVDYFLEVAILSKELEKPIIDTQSLFDRAVRVAKKFGTSQQSLEASYQYAWAAHWWFEDYSSFESNLELTFENLAENTNSESWEKIVNLLTIYYGRYSYLKDIHPSVDIDHIYNNTIDVLDRLSKDLSRPSNSLMASIHLDLLQLIVKFPDEKYCIELLKKTLETCRLGSNLIGFPFEKFYNLFQELDIIFDKYEEYEELLDYFTEQSGLRDSETKTAKLQLERGLKRLDDNKPYQAIKLFGKSVSGLNKKETYDEMTYANLLLSEAYSRVGLRWASRGSLLFSASLLANYFHKEKLILPSAIKVYWQLAWKELELGRIPQSLRWAELALLSLNAIKDDYIDEEELIRFDGCLAHLLLNCRFDQLAELEYLPDFLEKLQLFFSNSALLYILGYEDKLKEEFQQTSLDEFVKTLFLCRDTDTRHPTSQILPTLGKSITYTTRVSGCEFKIQFPNRSPYIELSESILTTIENFFSTNPIDKVFTKISSLEINIIGDDDENSTISHEFSKSSKGIYVDIFCSNFTWEHLDQNNQKIVFEWFVQFVIECLIKVYHVLDIEKFVEASFITDLSITRSIAFSTCFGATYNVMGRDSHKNVLDVLNGNKGTKFELIRKLSWDQGSPKVLQNKTEKIQMGDHKKTPDFGNLESISHDQIAVTTLIKPELWDEAAWHGLAFMCFENKPPVILLIFKKEGGEDVFMDLYENLGQVDSLERLRFSIIRGVSKEEPYNYRVLLTENIMANDQHKLITMCSRIHEMTPPTDRNWSNFEKEYKKYGSYSLSFGAFFNGQFYPYPEFEKYLIKKKELVIKNAWEIGINDIERIVLRHDDEPLIPEEAEYIPYFENFNK</sequence>
<dbReference type="AlphaFoldDB" id="A0A2N0WA95"/>
<evidence type="ECO:0008006" key="3">
    <source>
        <dbReference type="Google" id="ProtNLM"/>
    </source>
</evidence>
<reference evidence="1 2" key="1">
    <citation type="submission" date="2017-12" db="EMBL/GenBank/DDBJ databases">
        <title>Draft Genome sequences of multiple microbial strains isolated from spacecraft associated surfaces.</title>
        <authorList>
            <person name="Seuylemezian A."/>
            <person name="Vaishampayan P."/>
            <person name="Venkateswaran K."/>
        </authorList>
    </citation>
    <scope>NUCLEOTIDE SEQUENCE [LARGE SCALE GENOMIC DNA]</scope>
    <source>
        <strain evidence="1 2">2P01AA</strain>
    </source>
</reference>
<gene>
    <name evidence="1" type="ORF">CW311_19125</name>
</gene>
<dbReference type="Proteomes" id="UP000233553">
    <property type="component" value="Unassembled WGS sequence"/>
</dbReference>